<dbReference type="GO" id="GO:0006364">
    <property type="term" value="P:rRNA processing"/>
    <property type="evidence" value="ECO:0007669"/>
    <property type="project" value="UniProtKB-KW"/>
</dbReference>
<dbReference type="Pfam" id="PF10273">
    <property type="entry name" value="WGG"/>
    <property type="match status" value="1"/>
</dbReference>
<reference evidence="5" key="1">
    <citation type="submission" date="2025-08" db="UniProtKB">
        <authorList>
            <consortium name="RefSeq"/>
        </authorList>
    </citation>
    <scope>IDENTIFICATION</scope>
    <source>
        <strain evidence="5">OHB3-1</strain>
    </source>
</reference>
<proteinExistence type="inferred from homology"/>
<dbReference type="RefSeq" id="XP_022137141.1">
    <property type="nucleotide sequence ID" value="XM_022281449.1"/>
</dbReference>
<sequence length="207" mass="23476">MEDPANRRLPADAFPLFQGGIKCVLSRWSALQLAVENEWGGRDSLRKSELLCSDIFTWFTQNKETLYVDDLEIILNEAMLSLNTEVDDGSIEEVADKMIDMYEDCLDGNYESIENLMQSQPPRVAHSHVSQVVSDDEEEEDDDDDAKNARDAMRNDGSSDMMVDAIEYQSNSTSQPKRVYQPNPEATAEAEDGWVQVTSRRNRGNRN</sequence>
<organism evidence="4 5">
    <name type="scientific">Momordica charantia</name>
    <name type="common">Bitter gourd</name>
    <name type="synonym">Balsam pear</name>
    <dbReference type="NCBI Taxonomy" id="3673"/>
    <lineage>
        <taxon>Eukaryota</taxon>
        <taxon>Viridiplantae</taxon>
        <taxon>Streptophyta</taxon>
        <taxon>Embryophyta</taxon>
        <taxon>Tracheophyta</taxon>
        <taxon>Spermatophyta</taxon>
        <taxon>Magnoliopsida</taxon>
        <taxon>eudicotyledons</taxon>
        <taxon>Gunneridae</taxon>
        <taxon>Pentapetalae</taxon>
        <taxon>rosids</taxon>
        <taxon>fabids</taxon>
        <taxon>Cucurbitales</taxon>
        <taxon>Cucurbitaceae</taxon>
        <taxon>Momordiceae</taxon>
        <taxon>Momordica</taxon>
    </lineage>
</organism>
<comment type="similarity">
    <text evidence="1">Belongs to the TSR2 family.</text>
</comment>
<dbReference type="InterPro" id="IPR019398">
    <property type="entry name" value="Pre-rRNA_process_TSR2"/>
</dbReference>
<accession>A0A6J1C5N0</accession>
<evidence type="ECO:0000256" key="2">
    <source>
        <dbReference type="ARBA" id="ARBA00022552"/>
    </source>
</evidence>
<keyword evidence="2" id="KW-0698">rRNA processing</keyword>
<dbReference type="GeneID" id="111008685"/>
<feature type="compositionally biased region" description="Acidic residues" evidence="3">
    <location>
        <begin position="134"/>
        <end position="145"/>
    </location>
</feature>
<dbReference type="AlphaFoldDB" id="A0A6J1C5N0"/>
<keyword evidence="4" id="KW-1185">Reference proteome</keyword>
<dbReference type="KEGG" id="mcha:111008685"/>
<evidence type="ECO:0000256" key="1">
    <source>
        <dbReference type="ARBA" id="ARBA00006524"/>
    </source>
</evidence>
<protein>
    <submittedName>
        <fullName evidence="5">Pre-rRNA-processing protein TSR2 homolog</fullName>
    </submittedName>
</protein>
<dbReference type="OrthoDB" id="263560at2759"/>
<dbReference type="Proteomes" id="UP000504603">
    <property type="component" value="Unplaced"/>
</dbReference>
<feature type="region of interest" description="Disordered" evidence="3">
    <location>
        <begin position="119"/>
        <end position="207"/>
    </location>
</feature>
<name>A0A6J1C5N0_MOMCH</name>
<dbReference type="PANTHER" id="PTHR21250">
    <property type="entry name" value="PRE-RRNA-PROCESSING PROTEIN TSR2 HOMOLOG"/>
    <property type="match status" value="1"/>
</dbReference>
<evidence type="ECO:0000256" key="3">
    <source>
        <dbReference type="SAM" id="MobiDB-lite"/>
    </source>
</evidence>
<evidence type="ECO:0000313" key="4">
    <source>
        <dbReference type="Proteomes" id="UP000504603"/>
    </source>
</evidence>
<gene>
    <name evidence="5" type="primary">LOC111008685</name>
</gene>
<evidence type="ECO:0000313" key="5">
    <source>
        <dbReference type="RefSeq" id="XP_022137141.1"/>
    </source>
</evidence>